<dbReference type="Gene3D" id="1.10.3290.10">
    <property type="entry name" value="Fido-like domain"/>
    <property type="match status" value="1"/>
</dbReference>
<feature type="active site" evidence="1">
    <location>
        <position position="216"/>
    </location>
</feature>
<keyword evidence="2" id="KW-0067">ATP-binding</keyword>
<dbReference type="AlphaFoldDB" id="A0A3S4V6U3"/>
<proteinExistence type="predicted"/>
<reference evidence="4 5" key="1">
    <citation type="submission" date="2018-12" db="EMBL/GenBank/DDBJ databases">
        <authorList>
            <consortium name="Pathogen Informatics"/>
        </authorList>
    </citation>
    <scope>NUCLEOTIDE SEQUENCE [LARGE SCALE GENOMIC DNA]</scope>
    <source>
        <strain evidence="4 5">NCTC13354</strain>
    </source>
</reference>
<protein>
    <submittedName>
        <fullName evidence="4">Uncharacterized protein conserved in archaea</fullName>
    </submittedName>
</protein>
<dbReference type="EMBL" id="LR134476">
    <property type="protein sequence ID" value="VEI13282.1"/>
    <property type="molecule type" value="Genomic_DNA"/>
</dbReference>
<evidence type="ECO:0000313" key="4">
    <source>
        <dbReference type="EMBL" id="VEI13282.1"/>
    </source>
</evidence>
<dbReference type="CDD" id="cd00090">
    <property type="entry name" value="HTH_ARSR"/>
    <property type="match status" value="1"/>
</dbReference>
<dbReference type="InterPro" id="IPR036390">
    <property type="entry name" value="WH_DNA-bd_sf"/>
</dbReference>
<dbReference type="Gene3D" id="1.10.10.10">
    <property type="entry name" value="Winged helix-like DNA-binding domain superfamily/Winged helix DNA-binding domain"/>
    <property type="match status" value="1"/>
</dbReference>
<dbReference type="InterPro" id="IPR036597">
    <property type="entry name" value="Fido-like_dom_sf"/>
</dbReference>
<evidence type="ECO:0000313" key="5">
    <source>
        <dbReference type="Proteomes" id="UP000269542"/>
    </source>
</evidence>
<dbReference type="PANTHER" id="PTHR13504">
    <property type="entry name" value="FIDO DOMAIN-CONTAINING PROTEIN DDB_G0283145"/>
    <property type="match status" value="1"/>
</dbReference>
<keyword evidence="5" id="KW-1185">Reference proteome</keyword>
<dbReference type="PANTHER" id="PTHR13504:SF38">
    <property type="entry name" value="FIDO DOMAIN-CONTAINING PROTEIN"/>
    <property type="match status" value="1"/>
</dbReference>
<dbReference type="InterPro" id="IPR036388">
    <property type="entry name" value="WH-like_DNA-bd_sf"/>
</dbReference>
<dbReference type="RefSeq" id="WP_126416414.1">
    <property type="nucleotide sequence ID" value="NZ_LR134476.1"/>
</dbReference>
<feature type="domain" description="Fido" evidence="3">
    <location>
        <begin position="135"/>
        <end position="279"/>
    </location>
</feature>
<evidence type="ECO:0000256" key="2">
    <source>
        <dbReference type="PIRSR" id="PIRSR640198-2"/>
    </source>
</evidence>
<dbReference type="OrthoDB" id="9813719at2"/>
<evidence type="ECO:0000256" key="1">
    <source>
        <dbReference type="PIRSR" id="PIRSR640198-1"/>
    </source>
</evidence>
<dbReference type="KEGG" id="tbw:NCTC13354_00994"/>
<dbReference type="InterPro" id="IPR003812">
    <property type="entry name" value="Fido"/>
</dbReference>
<dbReference type="Pfam" id="PF02661">
    <property type="entry name" value="Fic"/>
    <property type="match status" value="1"/>
</dbReference>
<dbReference type="PROSITE" id="PS51459">
    <property type="entry name" value="FIDO"/>
    <property type="match status" value="1"/>
</dbReference>
<name>A0A3S4V6U3_9ACTO</name>
<dbReference type="InterPro" id="IPR040198">
    <property type="entry name" value="Fido_containing"/>
</dbReference>
<dbReference type="InterPro" id="IPR011991">
    <property type="entry name" value="ArsR-like_HTH"/>
</dbReference>
<sequence length="391" mass="42655">MSWPLVSYEEQTWQGPTSWIPRSQELARSRARYTSAIPAEIAQATPAIDDNLAQLLESATLELSRFDAEHGHHLHGFGPLLLRSEASSSSRIENLTASARNVLAAELDLATSRNSRVIVGNTRAMEAALELAGKPDAHAILAMHSALLPDESTGTWRQDMVWIGTSSLSPVGADYVAPTPERVPGLIADLELFMERSDIPALTLAALAHAQFETIHPFTDGNGRTGRALVQALLRHRGVTRSVAIPVSAGLLANLDHYHSALDSYREGDIAPILEAFAHASLRAVENSRRLVSELQAVHSDWEHRLVTAKIRRDARAWDLIDALLTFPVATAGLLAEQIGISPTNIYPHMKRLESLGIVEKKNAYKKGSYWIAPAPLAALDALAERAGRRE</sequence>
<gene>
    <name evidence="4" type="ORF">NCTC13354_00994</name>
</gene>
<dbReference type="GO" id="GO:0005524">
    <property type="term" value="F:ATP binding"/>
    <property type="evidence" value="ECO:0007669"/>
    <property type="project" value="UniProtKB-KW"/>
</dbReference>
<evidence type="ECO:0000259" key="3">
    <source>
        <dbReference type="PROSITE" id="PS51459"/>
    </source>
</evidence>
<dbReference type="SUPFAM" id="SSF46785">
    <property type="entry name" value="Winged helix' DNA-binding domain"/>
    <property type="match status" value="1"/>
</dbReference>
<dbReference type="Proteomes" id="UP000269542">
    <property type="component" value="Chromosome"/>
</dbReference>
<accession>A0A3S4V6U3</accession>
<dbReference type="SUPFAM" id="SSF140931">
    <property type="entry name" value="Fic-like"/>
    <property type="match status" value="1"/>
</dbReference>
<keyword evidence="2" id="KW-0547">Nucleotide-binding</keyword>
<feature type="binding site" evidence="2">
    <location>
        <begin position="220"/>
        <end position="227"/>
    </location>
    <ligand>
        <name>ATP</name>
        <dbReference type="ChEBI" id="CHEBI:30616"/>
    </ligand>
</feature>
<organism evidence="4 5">
    <name type="scientific">Trueperella bialowiezensis</name>
    <dbReference type="NCBI Taxonomy" id="312285"/>
    <lineage>
        <taxon>Bacteria</taxon>
        <taxon>Bacillati</taxon>
        <taxon>Actinomycetota</taxon>
        <taxon>Actinomycetes</taxon>
        <taxon>Actinomycetales</taxon>
        <taxon>Actinomycetaceae</taxon>
        <taxon>Trueperella</taxon>
    </lineage>
</organism>